<proteinExistence type="predicted"/>
<dbReference type="PANTHER" id="PTHR46140">
    <property type="entry name" value="VACUOLAR TRANSPORTER CHAPERONE 1-RELATED"/>
    <property type="match status" value="1"/>
</dbReference>
<evidence type="ECO:0000256" key="1">
    <source>
        <dbReference type="ARBA" id="ARBA00004127"/>
    </source>
</evidence>
<feature type="transmembrane region" description="Helical" evidence="7">
    <location>
        <begin position="677"/>
        <end position="697"/>
    </location>
</feature>
<evidence type="ECO:0000313" key="11">
    <source>
        <dbReference type="Proteomes" id="UP000000759"/>
    </source>
</evidence>
<keyword evidence="4 7" id="KW-0472">Membrane</keyword>
<dbReference type="InterPro" id="IPR042267">
    <property type="entry name" value="VTC_sf"/>
</dbReference>
<dbReference type="eggNOG" id="KOG1161">
    <property type="taxonomic scope" value="Eukaryota"/>
</dbReference>
<evidence type="ECO:0000259" key="8">
    <source>
        <dbReference type="Pfam" id="PF02656"/>
    </source>
</evidence>
<evidence type="ECO:0000256" key="3">
    <source>
        <dbReference type="ARBA" id="ARBA00022989"/>
    </source>
</evidence>
<keyword evidence="3 7" id="KW-1133">Transmembrane helix</keyword>
<dbReference type="GO" id="GO:0012505">
    <property type="term" value="C:endomembrane system"/>
    <property type="evidence" value="ECO:0007669"/>
    <property type="project" value="UniProtKB-SubCell"/>
</dbReference>
<dbReference type="Gene3D" id="3.20.100.30">
    <property type="entry name" value="VTC, catalytic tunnel domain"/>
    <property type="match status" value="1"/>
</dbReference>
<feature type="transmembrane region" description="Helical" evidence="7">
    <location>
        <begin position="606"/>
        <end position="626"/>
    </location>
</feature>
<dbReference type="InParanoid" id="B7G7L5"/>
<comment type="subcellular location">
    <subcellularLocation>
        <location evidence="1">Endomembrane system</location>
        <topology evidence="1">Multi-pass membrane protein</topology>
    </subcellularLocation>
</comment>
<dbReference type="GeneID" id="7194713"/>
<dbReference type="PANTHER" id="PTHR46140:SF1">
    <property type="entry name" value="VACUOLAR TRANSPORTER CHAPERONE COMPLEX SUBUNIT 4-RELATED"/>
    <property type="match status" value="1"/>
</dbReference>
<evidence type="ECO:0000256" key="6">
    <source>
        <dbReference type="SAM" id="MobiDB-lite"/>
    </source>
</evidence>
<dbReference type="eggNOG" id="KOG4580">
    <property type="taxonomic scope" value="Eukaryota"/>
</dbReference>
<dbReference type="Pfam" id="PF09359">
    <property type="entry name" value="VTC"/>
    <property type="match status" value="1"/>
</dbReference>
<dbReference type="Pfam" id="PF02656">
    <property type="entry name" value="DUF202"/>
    <property type="match status" value="1"/>
</dbReference>
<feature type="domain" description="VTC" evidence="9">
    <location>
        <begin position="223"/>
        <end position="498"/>
    </location>
</feature>
<name>B7G7L5_PHATC</name>
<organism evidence="10 11">
    <name type="scientific">Phaeodactylum tricornutum (strain CCAP 1055/1)</name>
    <dbReference type="NCBI Taxonomy" id="556484"/>
    <lineage>
        <taxon>Eukaryota</taxon>
        <taxon>Sar</taxon>
        <taxon>Stramenopiles</taxon>
        <taxon>Ochrophyta</taxon>
        <taxon>Bacillariophyta</taxon>
        <taxon>Bacillariophyceae</taxon>
        <taxon>Bacillariophycidae</taxon>
        <taxon>Naviculales</taxon>
        <taxon>Phaeodactylaceae</taxon>
        <taxon>Phaeodactylum</taxon>
    </lineage>
</organism>
<dbReference type="GO" id="GO:0006799">
    <property type="term" value="P:polyphosphate biosynthetic process"/>
    <property type="evidence" value="ECO:0007669"/>
    <property type="project" value="UniProtKB-ARBA"/>
</dbReference>
<evidence type="ECO:0008006" key="12">
    <source>
        <dbReference type="Google" id="ProtNLM"/>
    </source>
</evidence>
<dbReference type="InterPro" id="IPR051572">
    <property type="entry name" value="VTC_Complex_Subunit"/>
</dbReference>
<dbReference type="EMBL" id="CM000620">
    <property type="protein sequence ID" value="EEC45383.1"/>
    <property type="molecule type" value="Genomic_DNA"/>
</dbReference>
<feature type="coiled-coil region" evidence="5">
    <location>
        <begin position="34"/>
        <end position="68"/>
    </location>
</feature>
<gene>
    <name evidence="10" type="ORF">PHATRDRAFT_48538</name>
</gene>
<protein>
    <recommendedName>
        <fullName evidence="12">SPX domain-containing protein</fullName>
    </recommendedName>
</protein>
<feature type="domain" description="DUF202" evidence="8">
    <location>
        <begin position="597"/>
        <end position="662"/>
    </location>
</feature>
<keyword evidence="11" id="KW-1185">Reference proteome</keyword>
<evidence type="ECO:0000256" key="7">
    <source>
        <dbReference type="SAM" id="Phobius"/>
    </source>
</evidence>
<sequence>MPPQQSRAKSRPSSCKSNLSSDHDFPNVSVEVSYEALSVNEQALINEIAKAEHQLLNGQVDLAQATEQARTNVSSSATAAFLALFAKELTRVSVCIQSEERNQEYAVKALLTSMDIVTSNARGRLSRDSVRGFQQKAKLQAEGYIQLQRFAAECSDILTRVATYADSQLHTCCVDTLSVSANKRSLSSAFVVVLSDVYNAIREADNQGPGGDSKWVAPSSFERVTSKYWVSEDKLTELLLGAASEAPLLVYGCSGRLTSKADCQRIEGDKLWDTLATTISSVYFDSPDMKLYRDRIARLEGAQLLRARWYGKKPTGSKPVFLELKTHHEKWVNTKSVKERVNIREADMKHFLAHRKWTIADAQSIVLAANKDMGEEELCKAANLLLTMHKLVVRLDLRPCVRSAYSRAAFQSPKDNSLRLTIDRNITLIDETRTSSGSWCLPDDAVIGSDMARTVPYAVYEIKLAGSEMPASMQALLDSGVILDAAKFSKFLTGAAAFQGGKINVLPYWAEYDTFIPLFFGKPTAANDVATPVSMATSRNFPIATTQSTSSEQSLSKTNVTGTSPFGNCASSARSRESVTKIEQRIAPKKPARVEPKSYFANERTFIQWISAALLQVTVAVILLEFESQHPEYPLVSIGLLLCGCAAVIIAYALYAYHRRVRLLMSGEPYGYIDHTGPTFLGCSIFIGLLALLIIFMNQRDPENGGFWQENESRVLPPSIASPQIRPIPRQCILHQTNGISFLDKQPSDIAVDDGRGMFIVPTMSSIHGYDVSEAVTDEVTGENTKVLVDIPGSNFESLALVGDFIFALSSKEDSLTSELVALSWVSDSQLQEQQRWTLDTPRAQGIAYVPGVDGGKGKFYISGDKGADVATSERGFIDIYEHVEVGEPDLVSHSLNTKLLTRGLIDSKIATLQFFEDHLYVLHDHAHLVRVWNIETGVTTAEWTLPQGEQWDGMMLVRQEVEEASPSDRRLRGSVRGLSDVPDNTASTSLMLHLSAESPPEVWSFGVSEGNLPGSIVLPECAAATV</sequence>
<dbReference type="HOGENOM" id="CLU_295021_0_0_1"/>
<dbReference type="Proteomes" id="UP000000759">
    <property type="component" value="Chromosome 18"/>
</dbReference>
<evidence type="ECO:0000313" key="10">
    <source>
        <dbReference type="EMBL" id="EEC45383.1"/>
    </source>
</evidence>
<keyword evidence="5" id="KW-0175">Coiled coil</keyword>
<reference evidence="10 11" key="1">
    <citation type="journal article" date="2008" name="Nature">
        <title>The Phaeodactylum genome reveals the evolutionary history of diatom genomes.</title>
        <authorList>
            <person name="Bowler C."/>
            <person name="Allen A.E."/>
            <person name="Badger J.H."/>
            <person name="Grimwood J."/>
            <person name="Jabbari K."/>
            <person name="Kuo A."/>
            <person name="Maheswari U."/>
            <person name="Martens C."/>
            <person name="Maumus F."/>
            <person name="Otillar R.P."/>
            <person name="Rayko E."/>
            <person name="Salamov A."/>
            <person name="Vandepoele K."/>
            <person name="Beszteri B."/>
            <person name="Gruber A."/>
            <person name="Heijde M."/>
            <person name="Katinka M."/>
            <person name="Mock T."/>
            <person name="Valentin K."/>
            <person name="Verret F."/>
            <person name="Berges J.A."/>
            <person name="Brownlee C."/>
            <person name="Cadoret J.P."/>
            <person name="Chiovitti A."/>
            <person name="Choi C.J."/>
            <person name="Coesel S."/>
            <person name="De Martino A."/>
            <person name="Detter J.C."/>
            <person name="Durkin C."/>
            <person name="Falciatore A."/>
            <person name="Fournet J."/>
            <person name="Haruta M."/>
            <person name="Huysman M.J."/>
            <person name="Jenkins B.D."/>
            <person name="Jiroutova K."/>
            <person name="Jorgensen R.E."/>
            <person name="Joubert Y."/>
            <person name="Kaplan A."/>
            <person name="Kroger N."/>
            <person name="Kroth P.G."/>
            <person name="La Roche J."/>
            <person name="Lindquist E."/>
            <person name="Lommer M."/>
            <person name="Martin-Jezequel V."/>
            <person name="Lopez P.J."/>
            <person name="Lucas S."/>
            <person name="Mangogna M."/>
            <person name="McGinnis K."/>
            <person name="Medlin L.K."/>
            <person name="Montsant A."/>
            <person name="Oudot-Le Secq M.P."/>
            <person name="Napoli C."/>
            <person name="Obornik M."/>
            <person name="Parker M.S."/>
            <person name="Petit J.L."/>
            <person name="Porcel B.M."/>
            <person name="Poulsen N."/>
            <person name="Robison M."/>
            <person name="Rychlewski L."/>
            <person name="Rynearson T.A."/>
            <person name="Schmutz J."/>
            <person name="Shapiro H."/>
            <person name="Siaut M."/>
            <person name="Stanley M."/>
            <person name="Sussman M.R."/>
            <person name="Taylor A.R."/>
            <person name="Vardi A."/>
            <person name="von Dassow P."/>
            <person name="Vyverman W."/>
            <person name="Willis A."/>
            <person name="Wyrwicz L.S."/>
            <person name="Rokhsar D.S."/>
            <person name="Weissenbach J."/>
            <person name="Armbrust E.V."/>
            <person name="Green B.R."/>
            <person name="Van de Peer Y."/>
            <person name="Grigoriev I.V."/>
        </authorList>
    </citation>
    <scope>NUCLEOTIDE SEQUENCE [LARGE SCALE GENOMIC DNA]</scope>
    <source>
        <strain evidence="10 11">CCAP 1055/1</strain>
    </source>
</reference>
<reference evidence="11" key="2">
    <citation type="submission" date="2008-08" db="EMBL/GenBank/DDBJ databases">
        <authorList>
            <consortium name="Diatom Consortium"/>
            <person name="Grigoriev I."/>
            <person name="Grimwood J."/>
            <person name="Kuo A."/>
            <person name="Otillar R.P."/>
            <person name="Salamov A."/>
            <person name="Detter J.C."/>
            <person name="Lindquist E."/>
            <person name="Shapiro H."/>
            <person name="Lucas S."/>
            <person name="Glavina del Rio T."/>
            <person name="Pitluck S."/>
            <person name="Rokhsar D."/>
            <person name="Bowler C."/>
        </authorList>
    </citation>
    <scope>GENOME REANNOTATION</scope>
    <source>
        <strain evidence="11">CCAP 1055/1</strain>
    </source>
</reference>
<evidence type="ECO:0000256" key="2">
    <source>
        <dbReference type="ARBA" id="ARBA00022692"/>
    </source>
</evidence>
<dbReference type="InterPro" id="IPR018966">
    <property type="entry name" value="VTC_domain"/>
</dbReference>
<evidence type="ECO:0000256" key="5">
    <source>
        <dbReference type="SAM" id="Coils"/>
    </source>
</evidence>
<dbReference type="InterPro" id="IPR003807">
    <property type="entry name" value="DUF202"/>
</dbReference>
<dbReference type="OrthoDB" id="47577at2759"/>
<evidence type="ECO:0000256" key="4">
    <source>
        <dbReference type="ARBA" id="ARBA00023136"/>
    </source>
</evidence>
<dbReference type="KEGG" id="pti:PHATRDRAFT_48538"/>
<dbReference type="RefSeq" id="XP_002183165.1">
    <property type="nucleotide sequence ID" value="XM_002183129.1"/>
</dbReference>
<feature type="region of interest" description="Disordered" evidence="6">
    <location>
        <begin position="1"/>
        <end position="22"/>
    </location>
</feature>
<dbReference type="PaxDb" id="2850-Phatr48538"/>
<feature type="compositionally biased region" description="Polar residues" evidence="6">
    <location>
        <begin position="1"/>
        <end position="20"/>
    </location>
</feature>
<dbReference type="AlphaFoldDB" id="B7G7L5"/>
<accession>B7G7L5</accession>
<keyword evidence="2 7" id="KW-0812">Transmembrane</keyword>
<evidence type="ECO:0000259" key="9">
    <source>
        <dbReference type="Pfam" id="PF09359"/>
    </source>
</evidence>
<feature type="transmembrane region" description="Helical" evidence="7">
    <location>
        <begin position="633"/>
        <end position="657"/>
    </location>
</feature>